<accession>A0A4S2M9A4</accession>
<gene>
    <name evidence="2" type="ORF">CRM22_001767</name>
</gene>
<evidence type="ECO:0000256" key="1">
    <source>
        <dbReference type="SAM" id="Phobius"/>
    </source>
</evidence>
<keyword evidence="1" id="KW-0812">Transmembrane</keyword>
<reference evidence="2 3" key="1">
    <citation type="journal article" date="2019" name="BMC Genomics">
        <title>New insights from Opisthorchis felineus genome: update on genomics of the epidemiologically important liver flukes.</title>
        <authorList>
            <person name="Ershov N.I."/>
            <person name="Mordvinov V.A."/>
            <person name="Prokhortchouk E.B."/>
            <person name="Pakharukova M.Y."/>
            <person name="Gunbin K.V."/>
            <person name="Ustyantsev K."/>
            <person name="Genaev M.A."/>
            <person name="Blinov A.G."/>
            <person name="Mazur A."/>
            <person name="Boulygina E."/>
            <person name="Tsygankova S."/>
            <person name="Khrameeva E."/>
            <person name="Chekanov N."/>
            <person name="Fan G."/>
            <person name="Xiao A."/>
            <person name="Zhang H."/>
            <person name="Xu X."/>
            <person name="Yang H."/>
            <person name="Solovyev V."/>
            <person name="Lee S.M."/>
            <person name="Liu X."/>
            <person name="Afonnikov D.A."/>
            <person name="Skryabin K.G."/>
        </authorList>
    </citation>
    <scope>NUCLEOTIDE SEQUENCE [LARGE SCALE GENOMIC DNA]</scope>
    <source>
        <strain evidence="2">AK-0245</strain>
        <tissue evidence="2">Whole organism</tissue>
    </source>
</reference>
<proteinExistence type="predicted"/>
<keyword evidence="1" id="KW-1133">Transmembrane helix</keyword>
<feature type="transmembrane region" description="Helical" evidence="1">
    <location>
        <begin position="56"/>
        <end position="79"/>
    </location>
</feature>
<dbReference type="Proteomes" id="UP000308267">
    <property type="component" value="Unassembled WGS sequence"/>
</dbReference>
<comment type="caution">
    <text evidence="2">The sequence shown here is derived from an EMBL/GenBank/DDBJ whole genome shotgun (WGS) entry which is preliminary data.</text>
</comment>
<keyword evidence="3" id="KW-1185">Reference proteome</keyword>
<name>A0A4S2M9A4_OPIFE</name>
<feature type="transmembrane region" description="Helical" evidence="1">
    <location>
        <begin position="12"/>
        <end position="35"/>
    </location>
</feature>
<organism evidence="2 3">
    <name type="scientific">Opisthorchis felineus</name>
    <dbReference type="NCBI Taxonomy" id="147828"/>
    <lineage>
        <taxon>Eukaryota</taxon>
        <taxon>Metazoa</taxon>
        <taxon>Spiralia</taxon>
        <taxon>Lophotrochozoa</taxon>
        <taxon>Platyhelminthes</taxon>
        <taxon>Trematoda</taxon>
        <taxon>Digenea</taxon>
        <taxon>Opisthorchiida</taxon>
        <taxon>Opisthorchiata</taxon>
        <taxon>Opisthorchiidae</taxon>
        <taxon>Opisthorchis</taxon>
    </lineage>
</organism>
<evidence type="ECO:0000313" key="2">
    <source>
        <dbReference type="EMBL" id="TGZ72986.1"/>
    </source>
</evidence>
<evidence type="ECO:0000313" key="3">
    <source>
        <dbReference type="Proteomes" id="UP000308267"/>
    </source>
</evidence>
<dbReference type="AlphaFoldDB" id="A0A4S2M9A4"/>
<sequence length="123" mass="13567">MSSSNSRSGAIHLFRVASSIMSTCVPSFLLAMSLSRLSRCKKCGACSGRYNNGEPLFLLLMVSYYLSQTSVFAFLAAPLSNFQECSLYCRFSRQLLPTVQHIHEIAIFFDGNIAIAAIQQSIL</sequence>
<keyword evidence="1" id="KW-0472">Membrane</keyword>
<protein>
    <submittedName>
        <fullName evidence="2">Uncharacterized protein</fullName>
    </submittedName>
</protein>
<dbReference type="EMBL" id="SJOL01003125">
    <property type="protein sequence ID" value="TGZ72986.1"/>
    <property type="molecule type" value="Genomic_DNA"/>
</dbReference>